<accession>A0A6A5TJ13</accession>
<gene>
    <name evidence="3" type="ORF">CC80DRAFT_421890</name>
</gene>
<dbReference type="AlphaFoldDB" id="A0A6A5TJ13"/>
<evidence type="ECO:0000313" key="4">
    <source>
        <dbReference type="Proteomes" id="UP000800035"/>
    </source>
</evidence>
<keyword evidence="4" id="KW-1185">Reference proteome</keyword>
<evidence type="ECO:0000313" key="3">
    <source>
        <dbReference type="EMBL" id="KAF1952621.1"/>
    </source>
</evidence>
<dbReference type="OrthoDB" id="4936034at2759"/>
<name>A0A6A5TJ13_9PLEO</name>
<sequence length="96" mass="11139">PCRPPSRTRMGLSWLLRSSFLLHLQEEDSHRTATTPAARRTIEQEWRYTTDPHLPPRTAPDFRPRDDPDEHVWEHSRGLADTVGISLRFVQQNGAL</sequence>
<evidence type="ECO:0000256" key="2">
    <source>
        <dbReference type="SAM" id="SignalP"/>
    </source>
</evidence>
<protein>
    <submittedName>
        <fullName evidence="3">Uncharacterized protein</fullName>
    </submittedName>
</protein>
<feature type="non-terminal residue" evidence="3">
    <location>
        <position position="1"/>
    </location>
</feature>
<dbReference type="EMBL" id="ML977009">
    <property type="protein sequence ID" value="KAF1952621.1"/>
    <property type="molecule type" value="Genomic_DNA"/>
</dbReference>
<dbReference type="Proteomes" id="UP000800035">
    <property type="component" value="Unassembled WGS sequence"/>
</dbReference>
<organism evidence="3 4">
    <name type="scientific">Byssothecium circinans</name>
    <dbReference type="NCBI Taxonomy" id="147558"/>
    <lineage>
        <taxon>Eukaryota</taxon>
        <taxon>Fungi</taxon>
        <taxon>Dikarya</taxon>
        <taxon>Ascomycota</taxon>
        <taxon>Pezizomycotina</taxon>
        <taxon>Dothideomycetes</taxon>
        <taxon>Pleosporomycetidae</taxon>
        <taxon>Pleosporales</taxon>
        <taxon>Massarineae</taxon>
        <taxon>Massarinaceae</taxon>
        <taxon>Byssothecium</taxon>
    </lineage>
</organism>
<feature type="region of interest" description="Disordered" evidence="1">
    <location>
        <begin position="48"/>
        <end position="72"/>
    </location>
</feature>
<feature type="chain" id="PRO_5025658136" evidence="2">
    <location>
        <begin position="21"/>
        <end position="96"/>
    </location>
</feature>
<feature type="compositionally biased region" description="Basic and acidic residues" evidence="1">
    <location>
        <begin position="60"/>
        <end position="72"/>
    </location>
</feature>
<feature type="signal peptide" evidence="2">
    <location>
        <begin position="1"/>
        <end position="20"/>
    </location>
</feature>
<proteinExistence type="predicted"/>
<evidence type="ECO:0000256" key="1">
    <source>
        <dbReference type="SAM" id="MobiDB-lite"/>
    </source>
</evidence>
<reference evidence="3" key="1">
    <citation type="journal article" date="2020" name="Stud. Mycol.">
        <title>101 Dothideomycetes genomes: a test case for predicting lifestyles and emergence of pathogens.</title>
        <authorList>
            <person name="Haridas S."/>
            <person name="Albert R."/>
            <person name="Binder M."/>
            <person name="Bloem J."/>
            <person name="Labutti K."/>
            <person name="Salamov A."/>
            <person name="Andreopoulos B."/>
            <person name="Baker S."/>
            <person name="Barry K."/>
            <person name="Bills G."/>
            <person name="Bluhm B."/>
            <person name="Cannon C."/>
            <person name="Castanera R."/>
            <person name="Culley D."/>
            <person name="Daum C."/>
            <person name="Ezra D."/>
            <person name="Gonzalez J."/>
            <person name="Henrissat B."/>
            <person name="Kuo A."/>
            <person name="Liang C."/>
            <person name="Lipzen A."/>
            <person name="Lutzoni F."/>
            <person name="Magnuson J."/>
            <person name="Mondo S."/>
            <person name="Nolan M."/>
            <person name="Ohm R."/>
            <person name="Pangilinan J."/>
            <person name="Park H.-J."/>
            <person name="Ramirez L."/>
            <person name="Alfaro M."/>
            <person name="Sun H."/>
            <person name="Tritt A."/>
            <person name="Yoshinaga Y."/>
            <person name="Zwiers L.-H."/>
            <person name="Turgeon B."/>
            <person name="Goodwin S."/>
            <person name="Spatafora J."/>
            <person name="Crous P."/>
            <person name="Grigoriev I."/>
        </authorList>
    </citation>
    <scope>NUCLEOTIDE SEQUENCE</scope>
    <source>
        <strain evidence="3">CBS 675.92</strain>
    </source>
</reference>
<keyword evidence="2" id="KW-0732">Signal</keyword>